<evidence type="ECO:0000313" key="2">
    <source>
        <dbReference type="Proteomes" id="UP000268014"/>
    </source>
</evidence>
<dbReference type="Proteomes" id="UP000268014">
    <property type="component" value="Unassembled WGS sequence"/>
</dbReference>
<evidence type="ECO:0000313" key="1">
    <source>
        <dbReference type="EMBL" id="VDO33297.1"/>
    </source>
</evidence>
<name>A0A0N4WBS1_HAEPC</name>
<organism evidence="3">
    <name type="scientific">Haemonchus placei</name>
    <name type="common">Barber's pole worm</name>
    <dbReference type="NCBI Taxonomy" id="6290"/>
    <lineage>
        <taxon>Eukaryota</taxon>
        <taxon>Metazoa</taxon>
        <taxon>Ecdysozoa</taxon>
        <taxon>Nematoda</taxon>
        <taxon>Chromadorea</taxon>
        <taxon>Rhabditida</taxon>
        <taxon>Rhabditina</taxon>
        <taxon>Rhabditomorpha</taxon>
        <taxon>Strongyloidea</taxon>
        <taxon>Trichostrongylidae</taxon>
        <taxon>Haemonchus</taxon>
    </lineage>
</organism>
<dbReference type="EMBL" id="UZAF01016746">
    <property type="protein sequence ID" value="VDO33297.1"/>
    <property type="molecule type" value="Genomic_DNA"/>
</dbReference>
<protein>
    <submittedName>
        <fullName evidence="3">DUF5753 domain-containing protein</fullName>
    </submittedName>
</protein>
<keyword evidence="2" id="KW-1185">Reference proteome</keyword>
<gene>
    <name evidence="1" type="ORF">HPLM_LOCUS7901</name>
</gene>
<sequence>MAPTAHLELLAKLYDLNRKLPDHPLITCDLPPAPITEVLAEQEVLQQRPVGLTVDWAIVEPLDDEFYERHYQLVIEEVPKICRC</sequence>
<reference evidence="1 2" key="2">
    <citation type="submission" date="2018-11" db="EMBL/GenBank/DDBJ databases">
        <authorList>
            <consortium name="Pathogen Informatics"/>
        </authorList>
    </citation>
    <scope>NUCLEOTIDE SEQUENCE [LARGE SCALE GENOMIC DNA]</scope>
    <source>
        <strain evidence="1 2">MHpl1</strain>
    </source>
</reference>
<proteinExistence type="predicted"/>
<evidence type="ECO:0000313" key="3">
    <source>
        <dbReference type="WBParaSite" id="HPLM_0000790901-mRNA-1"/>
    </source>
</evidence>
<dbReference type="WBParaSite" id="HPLM_0000790901-mRNA-1">
    <property type="protein sequence ID" value="HPLM_0000790901-mRNA-1"/>
    <property type="gene ID" value="HPLM_0000790901"/>
</dbReference>
<reference evidence="3" key="1">
    <citation type="submission" date="2017-02" db="UniProtKB">
        <authorList>
            <consortium name="WormBaseParasite"/>
        </authorList>
    </citation>
    <scope>IDENTIFICATION</scope>
</reference>
<accession>A0A0N4WBS1</accession>
<dbReference type="AlphaFoldDB" id="A0A0N4WBS1"/>